<evidence type="ECO:0000256" key="3">
    <source>
        <dbReference type="ARBA" id="ARBA00023163"/>
    </source>
</evidence>
<evidence type="ECO:0000313" key="9">
    <source>
        <dbReference type="Proteomes" id="UP000783742"/>
    </source>
</evidence>
<dbReference type="InterPro" id="IPR001789">
    <property type="entry name" value="Sig_transdc_resp-reg_receiver"/>
</dbReference>
<dbReference type="PROSITE" id="PS51755">
    <property type="entry name" value="OMPR_PHOB"/>
    <property type="match status" value="1"/>
</dbReference>
<organism evidence="8 9">
    <name type="scientific">Peptoniphilus ovalis</name>
    <dbReference type="NCBI Taxonomy" id="2841503"/>
    <lineage>
        <taxon>Bacteria</taxon>
        <taxon>Bacillati</taxon>
        <taxon>Bacillota</taxon>
        <taxon>Tissierellia</taxon>
        <taxon>Tissierellales</taxon>
        <taxon>Peptoniphilaceae</taxon>
        <taxon>Peptoniphilus</taxon>
    </lineage>
</organism>
<keyword evidence="3" id="KW-0804">Transcription</keyword>
<proteinExistence type="predicted"/>
<dbReference type="SMART" id="SM00448">
    <property type="entry name" value="REC"/>
    <property type="match status" value="1"/>
</dbReference>
<dbReference type="Pfam" id="PF00486">
    <property type="entry name" value="Trans_reg_C"/>
    <property type="match status" value="1"/>
</dbReference>
<dbReference type="Pfam" id="PF00072">
    <property type="entry name" value="Response_reg"/>
    <property type="match status" value="1"/>
</dbReference>
<name>A0ABS6FEF6_9FIRM</name>
<reference evidence="8 9" key="1">
    <citation type="submission" date="2021-06" db="EMBL/GenBank/DDBJ databases">
        <authorList>
            <person name="Sun Q."/>
            <person name="Li D."/>
        </authorList>
    </citation>
    <scope>NUCLEOTIDE SEQUENCE [LARGE SCALE GENOMIC DNA]</scope>
    <source>
        <strain evidence="8 9">MSJ-1</strain>
    </source>
</reference>
<evidence type="ECO:0000259" key="7">
    <source>
        <dbReference type="PROSITE" id="PS51755"/>
    </source>
</evidence>
<evidence type="ECO:0000259" key="6">
    <source>
        <dbReference type="PROSITE" id="PS50110"/>
    </source>
</evidence>
<keyword evidence="4" id="KW-0597">Phosphoprotein</keyword>
<evidence type="ECO:0000256" key="1">
    <source>
        <dbReference type="ARBA" id="ARBA00023015"/>
    </source>
</evidence>
<feature type="DNA-binding region" description="OmpR/PhoB-type" evidence="5">
    <location>
        <begin position="130"/>
        <end position="226"/>
    </location>
</feature>
<sequence>MENKRWKIFLIEDDKIISNEIKSHMNTWGFNVKLVNDFTKIFDEFIDYNPELVLMDVTLPYYNGYYWTERIRKVSKVPIIFISAADENLNLIMAMNLGADDYLTKPFELEVLQAKINAILRRSYEYTDFSKDLYYKDVILKRDLMILNYKDRDIELTKNEFKILEILLEKPGKIYSREDIMNKIWQSDVYINDNTLTVNILRLRKKLEDNSLFGFIKTKKGVGYYV</sequence>
<dbReference type="SMART" id="SM00862">
    <property type="entry name" value="Trans_reg_C"/>
    <property type="match status" value="1"/>
</dbReference>
<feature type="domain" description="Response regulatory" evidence="6">
    <location>
        <begin position="7"/>
        <end position="120"/>
    </location>
</feature>
<keyword evidence="1" id="KW-0805">Transcription regulation</keyword>
<dbReference type="PROSITE" id="PS50110">
    <property type="entry name" value="RESPONSE_REGULATORY"/>
    <property type="match status" value="1"/>
</dbReference>
<evidence type="ECO:0000256" key="2">
    <source>
        <dbReference type="ARBA" id="ARBA00023125"/>
    </source>
</evidence>
<dbReference type="InterPro" id="IPR039420">
    <property type="entry name" value="WalR-like"/>
</dbReference>
<feature type="modified residue" description="4-aspartylphosphate" evidence="4">
    <location>
        <position position="56"/>
    </location>
</feature>
<accession>A0ABS6FEF6</accession>
<dbReference type="PANTHER" id="PTHR48111:SF43">
    <property type="entry name" value="STAGE 0 SPORULATION PROTEIN A HOMOLOG"/>
    <property type="match status" value="1"/>
</dbReference>
<dbReference type="InterPro" id="IPR001867">
    <property type="entry name" value="OmpR/PhoB-type_DNA-bd"/>
</dbReference>
<gene>
    <name evidence="8" type="ORF">KQI68_01775</name>
</gene>
<dbReference type="EMBL" id="JAHLQO010000001">
    <property type="protein sequence ID" value="MBU5668562.1"/>
    <property type="molecule type" value="Genomic_DNA"/>
</dbReference>
<dbReference type="CDD" id="cd00383">
    <property type="entry name" value="trans_reg_C"/>
    <property type="match status" value="1"/>
</dbReference>
<keyword evidence="2 5" id="KW-0238">DNA-binding</keyword>
<dbReference type="RefSeq" id="WP_216548354.1">
    <property type="nucleotide sequence ID" value="NZ_JAHLQO010000001.1"/>
</dbReference>
<evidence type="ECO:0000313" key="8">
    <source>
        <dbReference type="EMBL" id="MBU5668562.1"/>
    </source>
</evidence>
<evidence type="ECO:0000256" key="4">
    <source>
        <dbReference type="PROSITE-ProRule" id="PRU00169"/>
    </source>
</evidence>
<protein>
    <submittedName>
        <fullName evidence="8">Response regulator transcription factor</fullName>
    </submittedName>
</protein>
<dbReference type="PANTHER" id="PTHR48111">
    <property type="entry name" value="REGULATOR OF RPOS"/>
    <property type="match status" value="1"/>
</dbReference>
<evidence type="ECO:0000256" key="5">
    <source>
        <dbReference type="PROSITE-ProRule" id="PRU01091"/>
    </source>
</evidence>
<feature type="domain" description="OmpR/PhoB-type" evidence="7">
    <location>
        <begin position="130"/>
        <end position="226"/>
    </location>
</feature>
<keyword evidence="9" id="KW-1185">Reference proteome</keyword>
<comment type="caution">
    <text evidence="8">The sequence shown here is derived from an EMBL/GenBank/DDBJ whole genome shotgun (WGS) entry which is preliminary data.</text>
</comment>
<dbReference type="Proteomes" id="UP000783742">
    <property type="component" value="Unassembled WGS sequence"/>
</dbReference>